<sequence>MSAFDLEAFLPYQLAVLAERTSRAFEAEYHARFGIGVAEWRVLAHLSQSPSVSVRDIQKQVSMEKSRVSRAAGRLEAAGFILRRPDPADARLLALELTDKGQDLIATMTPVAAAFEAEMMARLGSDGEAFRRSLQALLYRD</sequence>
<dbReference type="RefSeq" id="WP_093972991.1">
    <property type="nucleotide sequence ID" value="NZ_FXXQ01000002.1"/>
</dbReference>
<proteinExistence type="predicted"/>
<gene>
    <name evidence="5" type="ORF">BOA8489_01149</name>
</gene>
<keyword evidence="2 5" id="KW-0238">DNA-binding</keyword>
<accession>A0A238IX62</accession>
<dbReference type="GO" id="GO:0006950">
    <property type="term" value="P:response to stress"/>
    <property type="evidence" value="ECO:0007669"/>
    <property type="project" value="TreeGrafter"/>
</dbReference>
<evidence type="ECO:0000256" key="2">
    <source>
        <dbReference type="ARBA" id="ARBA00023125"/>
    </source>
</evidence>
<evidence type="ECO:0000313" key="5">
    <source>
        <dbReference type="EMBL" id="SMX23048.1"/>
    </source>
</evidence>
<dbReference type="PROSITE" id="PS50995">
    <property type="entry name" value="HTH_MARR_2"/>
    <property type="match status" value="1"/>
</dbReference>
<dbReference type="OrthoDB" id="8906692at2"/>
<evidence type="ECO:0000259" key="4">
    <source>
        <dbReference type="PROSITE" id="PS50995"/>
    </source>
</evidence>
<dbReference type="InterPro" id="IPR000835">
    <property type="entry name" value="HTH_MarR-typ"/>
</dbReference>
<dbReference type="Gene3D" id="1.10.10.10">
    <property type="entry name" value="Winged helix-like DNA-binding domain superfamily/Winged helix DNA-binding domain"/>
    <property type="match status" value="1"/>
</dbReference>
<name>A0A238IX62_9RHOB</name>
<dbReference type="PANTHER" id="PTHR33164">
    <property type="entry name" value="TRANSCRIPTIONAL REGULATOR, MARR FAMILY"/>
    <property type="match status" value="1"/>
</dbReference>
<feature type="domain" description="HTH marR-type" evidence="4">
    <location>
        <begin position="7"/>
        <end position="141"/>
    </location>
</feature>
<dbReference type="SMART" id="SM00347">
    <property type="entry name" value="HTH_MARR"/>
    <property type="match status" value="1"/>
</dbReference>
<dbReference type="SUPFAM" id="SSF46785">
    <property type="entry name" value="Winged helix' DNA-binding domain"/>
    <property type="match status" value="1"/>
</dbReference>
<dbReference type="PRINTS" id="PR00598">
    <property type="entry name" value="HTHMARR"/>
</dbReference>
<dbReference type="Pfam" id="PF12802">
    <property type="entry name" value="MarR_2"/>
    <property type="match status" value="1"/>
</dbReference>
<reference evidence="5 6" key="1">
    <citation type="submission" date="2017-05" db="EMBL/GenBank/DDBJ databases">
        <authorList>
            <person name="Song R."/>
            <person name="Chenine A.L."/>
            <person name="Ruprecht R.M."/>
        </authorList>
    </citation>
    <scope>NUCLEOTIDE SEQUENCE [LARGE SCALE GENOMIC DNA]</scope>
    <source>
        <strain evidence="5 6">CECT 8489</strain>
    </source>
</reference>
<organism evidence="5 6">
    <name type="scientific">Boseongicola aestuarii</name>
    <dbReference type="NCBI Taxonomy" id="1470561"/>
    <lineage>
        <taxon>Bacteria</taxon>
        <taxon>Pseudomonadati</taxon>
        <taxon>Pseudomonadota</taxon>
        <taxon>Alphaproteobacteria</taxon>
        <taxon>Rhodobacterales</taxon>
        <taxon>Paracoccaceae</taxon>
        <taxon>Boseongicola</taxon>
    </lineage>
</organism>
<dbReference type="InterPro" id="IPR039422">
    <property type="entry name" value="MarR/SlyA-like"/>
</dbReference>
<dbReference type="GO" id="GO:0003677">
    <property type="term" value="F:DNA binding"/>
    <property type="evidence" value="ECO:0007669"/>
    <property type="project" value="UniProtKB-KW"/>
</dbReference>
<dbReference type="GO" id="GO:0003700">
    <property type="term" value="F:DNA-binding transcription factor activity"/>
    <property type="evidence" value="ECO:0007669"/>
    <property type="project" value="InterPro"/>
</dbReference>
<dbReference type="PANTHER" id="PTHR33164:SF64">
    <property type="entry name" value="TRANSCRIPTIONAL REGULATOR SLYA"/>
    <property type="match status" value="1"/>
</dbReference>
<dbReference type="InterPro" id="IPR036388">
    <property type="entry name" value="WH-like_DNA-bd_sf"/>
</dbReference>
<dbReference type="AlphaFoldDB" id="A0A238IX62"/>
<keyword evidence="3" id="KW-0804">Transcription</keyword>
<evidence type="ECO:0000256" key="3">
    <source>
        <dbReference type="ARBA" id="ARBA00023163"/>
    </source>
</evidence>
<protein>
    <submittedName>
        <fullName evidence="5">DNA-binding transcriptional repressor MarR</fullName>
    </submittedName>
</protein>
<keyword evidence="6" id="KW-1185">Reference proteome</keyword>
<keyword evidence="1" id="KW-0805">Transcription regulation</keyword>
<evidence type="ECO:0000256" key="1">
    <source>
        <dbReference type="ARBA" id="ARBA00023015"/>
    </source>
</evidence>
<dbReference type="Proteomes" id="UP000201838">
    <property type="component" value="Unassembled WGS sequence"/>
</dbReference>
<dbReference type="EMBL" id="FXXQ01000002">
    <property type="protein sequence ID" value="SMX23048.1"/>
    <property type="molecule type" value="Genomic_DNA"/>
</dbReference>
<evidence type="ECO:0000313" key="6">
    <source>
        <dbReference type="Proteomes" id="UP000201838"/>
    </source>
</evidence>
<dbReference type="InterPro" id="IPR036390">
    <property type="entry name" value="WH_DNA-bd_sf"/>
</dbReference>